<dbReference type="Gene3D" id="3.40.850.10">
    <property type="entry name" value="Kinesin motor domain"/>
    <property type="match status" value="1"/>
</dbReference>
<protein>
    <recommendedName>
        <fullName evidence="3">Kinesin motor domain-containing protein</fullName>
    </recommendedName>
</protein>
<dbReference type="PRINTS" id="PR00380">
    <property type="entry name" value="KINESINHEAVY"/>
</dbReference>
<feature type="domain" description="Kinesin motor" evidence="3">
    <location>
        <begin position="1"/>
        <end position="335"/>
    </location>
</feature>
<dbReference type="Proteomes" id="UP000011087">
    <property type="component" value="Unassembled WGS sequence"/>
</dbReference>
<reference evidence="6" key="2">
    <citation type="submission" date="2012-11" db="EMBL/GenBank/DDBJ databases">
        <authorList>
            <person name="Kuo A."/>
            <person name="Curtis B.A."/>
            <person name="Tanifuji G."/>
            <person name="Burki F."/>
            <person name="Gruber A."/>
            <person name="Irimia M."/>
            <person name="Maruyama S."/>
            <person name="Arias M.C."/>
            <person name="Ball S.G."/>
            <person name="Gile G.H."/>
            <person name="Hirakawa Y."/>
            <person name="Hopkins J.F."/>
            <person name="Rensing S.A."/>
            <person name="Schmutz J."/>
            <person name="Symeonidi A."/>
            <person name="Elias M."/>
            <person name="Eveleigh R.J."/>
            <person name="Herman E.K."/>
            <person name="Klute M.J."/>
            <person name="Nakayama T."/>
            <person name="Obornik M."/>
            <person name="Reyes-Prieto A."/>
            <person name="Armbrust E.V."/>
            <person name="Aves S.J."/>
            <person name="Beiko R.G."/>
            <person name="Coutinho P."/>
            <person name="Dacks J.B."/>
            <person name="Durnford D.G."/>
            <person name="Fast N.M."/>
            <person name="Green B.R."/>
            <person name="Grisdale C."/>
            <person name="Hempe F."/>
            <person name="Henrissat B."/>
            <person name="Hoppner M.P."/>
            <person name="Ishida K.-I."/>
            <person name="Kim E."/>
            <person name="Koreny L."/>
            <person name="Kroth P.G."/>
            <person name="Liu Y."/>
            <person name="Malik S.-B."/>
            <person name="Maier U.G."/>
            <person name="McRose D."/>
            <person name="Mock T."/>
            <person name="Neilson J.A."/>
            <person name="Onodera N.T."/>
            <person name="Poole A.M."/>
            <person name="Pritham E.J."/>
            <person name="Richards T.A."/>
            <person name="Rocap G."/>
            <person name="Roy S.W."/>
            <person name="Sarai C."/>
            <person name="Schaack S."/>
            <person name="Shirato S."/>
            <person name="Slamovits C.H."/>
            <person name="Spencer D.F."/>
            <person name="Suzuki S."/>
            <person name="Worden A.Z."/>
            <person name="Zauner S."/>
            <person name="Barry K."/>
            <person name="Bell C."/>
            <person name="Bharti A.K."/>
            <person name="Crow J.A."/>
            <person name="Grimwood J."/>
            <person name="Kramer R."/>
            <person name="Lindquist E."/>
            <person name="Lucas S."/>
            <person name="Salamov A."/>
            <person name="McFadden G.I."/>
            <person name="Lane C.E."/>
            <person name="Keeling P.J."/>
            <person name="Gray M.W."/>
            <person name="Grigoriev I.V."/>
            <person name="Archibald J.M."/>
        </authorList>
    </citation>
    <scope>NUCLEOTIDE SEQUENCE</scope>
    <source>
        <strain evidence="6">CCMP2712</strain>
    </source>
</reference>
<keyword evidence="2" id="KW-0547">Nucleotide-binding</keyword>
<dbReference type="PaxDb" id="55529-EKX52388"/>
<dbReference type="PANTHER" id="PTHR24115">
    <property type="entry name" value="KINESIN-RELATED"/>
    <property type="match status" value="1"/>
</dbReference>
<dbReference type="InterPro" id="IPR027640">
    <property type="entry name" value="Kinesin-like_fam"/>
</dbReference>
<proteinExistence type="inferred from homology"/>
<dbReference type="Pfam" id="PF00225">
    <property type="entry name" value="Kinesin"/>
    <property type="match status" value="1"/>
</dbReference>
<dbReference type="PROSITE" id="PS50067">
    <property type="entry name" value="KINESIN_MOTOR_2"/>
    <property type="match status" value="1"/>
</dbReference>
<dbReference type="GO" id="GO:0007018">
    <property type="term" value="P:microtubule-based movement"/>
    <property type="evidence" value="ECO:0007669"/>
    <property type="project" value="InterPro"/>
</dbReference>
<dbReference type="GO" id="GO:0005524">
    <property type="term" value="F:ATP binding"/>
    <property type="evidence" value="ECO:0007669"/>
    <property type="project" value="UniProtKB-UniRule"/>
</dbReference>
<dbReference type="GO" id="GO:0005871">
    <property type="term" value="C:kinesin complex"/>
    <property type="evidence" value="ECO:0007669"/>
    <property type="project" value="TreeGrafter"/>
</dbReference>
<dbReference type="SMART" id="SM00129">
    <property type="entry name" value="KISc"/>
    <property type="match status" value="1"/>
</dbReference>
<keyword evidence="2" id="KW-0505">Motor protein</keyword>
<dbReference type="STRING" id="905079.L1JWC2"/>
<dbReference type="eggNOG" id="KOG4280">
    <property type="taxonomic scope" value="Eukaryota"/>
</dbReference>
<dbReference type="SUPFAM" id="SSF52540">
    <property type="entry name" value="P-loop containing nucleoside triphosphate hydrolases"/>
    <property type="match status" value="1"/>
</dbReference>
<evidence type="ECO:0000259" key="3">
    <source>
        <dbReference type="PROSITE" id="PS50067"/>
    </source>
</evidence>
<dbReference type="AlphaFoldDB" id="L1JWC2"/>
<dbReference type="EnsemblProtists" id="EKX52388">
    <property type="protein sequence ID" value="EKX52388"/>
    <property type="gene ID" value="GUITHDRAFT_102291"/>
</dbReference>
<name>L1JWC2_GUITC</name>
<evidence type="ECO:0000256" key="2">
    <source>
        <dbReference type="PROSITE-ProRule" id="PRU00283"/>
    </source>
</evidence>
<dbReference type="KEGG" id="gtt:GUITHDRAFT_102291"/>
<dbReference type="InterPro" id="IPR036961">
    <property type="entry name" value="Kinesin_motor_dom_sf"/>
</dbReference>
<dbReference type="GO" id="GO:0009507">
    <property type="term" value="C:chloroplast"/>
    <property type="evidence" value="ECO:0007669"/>
    <property type="project" value="UniProtKB-SubCell"/>
</dbReference>
<dbReference type="GO" id="GO:0008017">
    <property type="term" value="F:microtubule binding"/>
    <property type="evidence" value="ECO:0007669"/>
    <property type="project" value="InterPro"/>
</dbReference>
<gene>
    <name evidence="4" type="ORF">GUITHDRAFT_102291</name>
</gene>
<feature type="binding site" evidence="2">
    <location>
        <begin position="75"/>
        <end position="82"/>
    </location>
    <ligand>
        <name>ATP</name>
        <dbReference type="ChEBI" id="CHEBI:30616"/>
    </ligand>
</feature>
<dbReference type="GO" id="GO:0005874">
    <property type="term" value="C:microtubule"/>
    <property type="evidence" value="ECO:0007669"/>
    <property type="project" value="TreeGrafter"/>
</dbReference>
<dbReference type="EMBL" id="JH992973">
    <property type="protein sequence ID" value="EKX52388.1"/>
    <property type="molecule type" value="Genomic_DNA"/>
</dbReference>
<dbReference type="InterPro" id="IPR027417">
    <property type="entry name" value="P-loop_NTPase"/>
</dbReference>
<comment type="subcellular location">
    <subcellularLocation>
        <location evidence="1">Plastid</location>
        <location evidence="1">Chloroplast</location>
    </subcellularLocation>
</comment>
<reference evidence="5" key="3">
    <citation type="submission" date="2016-03" db="UniProtKB">
        <authorList>
            <consortium name="EnsemblProtists"/>
        </authorList>
    </citation>
    <scope>IDENTIFICATION</scope>
</reference>
<reference evidence="4 6" key="1">
    <citation type="journal article" date="2012" name="Nature">
        <title>Algal genomes reveal evolutionary mosaicism and the fate of nucleomorphs.</title>
        <authorList>
            <consortium name="DOE Joint Genome Institute"/>
            <person name="Curtis B.A."/>
            <person name="Tanifuji G."/>
            <person name="Burki F."/>
            <person name="Gruber A."/>
            <person name="Irimia M."/>
            <person name="Maruyama S."/>
            <person name="Arias M.C."/>
            <person name="Ball S.G."/>
            <person name="Gile G.H."/>
            <person name="Hirakawa Y."/>
            <person name="Hopkins J.F."/>
            <person name="Kuo A."/>
            <person name="Rensing S.A."/>
            <person name="Schmutz J."/>
            <person name="Symeonidi A."/>
            <person name="Elias M."/>
            <person name="Eveleigh R.J."/>
            <person name="Herman E.K."/>
            <person name="Klute M.J."/>
            <person name="Nakayama T."/>
            <person name="Obornik M."/>
            <person name="Reyes-Prieto A."/>
            <person name="Armbrust E.V."/>
            <person name="Aves S.J."/>
            <person name="Beiko R.G."/>
            <person name="Coutinho P."/>
            <person name="Dacks J.B."/>
            <person name="Durnford D.G."/>
            <person name="Fast N.M."/>
            <person name="Green B.R."/>
            <person name="Grisdale C.J."/>
            <person name="Hempel F."/>
            <person name="Henrissat B."/>
            <person name="Hoppner M.P."/>
            <person name="Ishida K."/>
            <person name="Kim E."/>
            <person name="Koreny L."/>
            <person name="Kroth P.G."/>
            <person name="Liu Y."/>
            <person name="Malik S.B."/>
            <person name="Maier U.G."/>
            <person name="McRose D."/>
            <person name="Mock T."/>
            <person name="Neilson J.A."/>
            <person name="Onodera N.T."/>
            <person name="Poole A.M."/>
            <person name="Pritham E.J."/>
            <person name="Richards T.A."/>
            <person name="Rocap G."/>
            <person name="Roy S.W."/>
            <person name="Sarai C."/>
            <person name="Schaack S."/>
            <person name="Shirato S."/>
            <person name="Slamovits C.H."/>
            <person name="Spencer D.F."/>
            <person name="Suzuki S."/>
            <person name="Worden A.Z."/>
            <person name="Zauner S."/>
            <person name="Barry K."/>
            <person name="Bell C."/>
            <person name="Bharti A.K."/>
            <person name="Crow J.A."/>
            <person name="Grimwood J."/>
            <person name="Kramer R."/>
            <person name="Lindquist E."/>
            <person name="Lucas S."/>
            <person name="Salamov A."/>
            <person name="McFadden G.I."/>
            <person name="Lane C.E."/>
            <person name="Keeling P.J."/>
            <person name="Gray M.W."/>
            <person name="Grigoriev I.V."/>
            <person name="Archibald J.M."/>
        </authorList>
    </citation>
    <scope>NUCLEOTIDE SEQUENCE</scope>
    <source>
        <strain evidence="4 6">CCMP2712</strain>
    </source>
</reference>
<keyword evidence="6" id="KW-1185">Reference proteome</keyword>
<accession>L1JWC2</accession>
<dbReference type="GO" id="GO:0016887">
    <property type="term" value="F:ATP hydrolysis activity"/>
    <property type="evidence" value="ECO:0007669"/>
    <property type="project" value="TreeGrafter"/>
</dbReference>
<dbReference type="HOGENOM" id="CLU_565578_0_0_1"/>
<dbReference type="GeneID" id="17308870"/>
<dbReference type="RefSeq" id="XP_005839368.1">
    <property type="nucleotide sequence ID" value="XM_005839311.1"/>
</dbReference>
<evidence type="ECO:0000313" key="6">
    <source>
        <dbReference type="Proteomes" id="UP000011087"/>
    </source>
</evidence>
<keyword evidence="2" id="KW-0067">ATP-binding</keyword>
<evidence type="ECO:0000313" key="5">
    <source>
        <dbReference type="EnsemblProtists" id="EKX52388"/>
    </source>
</evidence>
<sequence>MRVIVRCKPTTKERLIQLEKNEFILQRPKSNLRKNYPFERVVSETESTPELYKNHLQDLVDHILRGRSSSVIAFGAGGTGKSYTTRGVDGLVRSFGRDIFKGLRGDTNSMLSLSVLMSAITAPVQSNMTGRQITHEVLLDGLLPAGDVGDYRGGLHVREHPSKGFFVEGLNEVVINSEEELEKFIDSALHNCNAEDERRTAGGNGAPLKVHCLFSFKVRRRDGSGMVDTAELQVVDLAGYAREKKGGAQIARGGEKSGPLGEDIVLKAFLRIMSSLEMNSSHIPLRDSKMTRVLSKALSGRWLCATVTHVAMDSYEESEAVLLLTMKFCSITFSTRTKDDKRLEDVAGKKERIQHLCSKGTAGDKLEGLKSSSICIEHVASEELLELRELLAEVEAIGKNHEEWEAVCSSSDRFKAGEGTMVARLDRKAKVQGREGGEGRKAAGRELSVRENVNVQVTEGHNMAEISTKLALLRERKALHAKK</sequence>
<evidence type="ECO:0000256" key="1">
    <source>
        <dbReference type="ARBA" id="ARBA00004229"/>
    </source>
</evidence>
<comment type="similarity">
    <text evidence="2">Belongs to the TRAFAC class myosin-kinesin ATPase superfamily. Kinesin family.</text>
</comment>
<dbReference type="GO" id="GO:0003777">
    <property type="term" value="F:microtubule motor activity"/>
    <property type="evidence" value="ECO:0007669"/>
    <property type="project" value="InterPro"/>
</dbReference>
<dbReference type="InterPro" id="IPR001752">
    <property type="entry name" value="Kinesin_motor_dom"/>
</dbReference>
<organism evidence="4">
    <name type="scientific">Guillardia theta (strain CCMP2712)</name>
    <name type="common">Cryptophyte</name>
    <dbReference type="NCBI Taxonomy" id="905079"/>
    <lineage>
        <taxon>Eukaryota</taxon>
        <taxon>Cryptophyceae</taxon>
        <taxon>Pyrenomonadales</taxon>
        <taxon>Geminigeraceae</taxon>
        <taxon>Guillardia</taxon>
    </lineage>
</organism>
<dbReference type="OMA" id="NHEDEHF"/>
<evidence type="ECO:0000313" key="4">
    <source>
        <dbReference type="EMBL" id="EKX52388.1"/>
    </source>
</evidence>